<comment type="caution">
    <text evidence="3">The sequence shown here is derived from an EMBL/GenBank/DDBJ whole genome shotgun (WGS) entry which is preliminary data.</text>
</comment>
<dbReference type="OrthoDB" id="2593559at2759"/>
<feature type="region of interest" description="Disordered" evidence="1">
    <location>
        <begin position="1"/>
        <end position="42"/>
    </location>
</feature>
<dbReference type="AlphaFoldDB" id="A0A8H6WR30"/>
<dbReference type="Proteomes" id="UP000620124">
    <property type="component" value="Unassembled WGS sequence"/>
</dbReference>
<feature type="domain" description="DUF7330" evidence="2">
    <location>
        <begin position="50"/>
        <end position="222"/>
    </location>
</feature>
<dbReference type="InterPro" id="IPR055754">
    <property type="entry name" value="DUF7330"/>
</dbReference>
<evidence type="ECO:0000259" key="2">
    <source>
        <dbReference type="Pfam" id="PF24016"/>
    </source>
</evidence>
<gene>
    <name evidence="3" type="ORF">MVEN_02599400</name>
</gene>
<evidence type="ECO:0000313" key="3">
    <source>
        <dbReference type="EMBL" id="KAF7326627.1"/>
    </source>
</evidence>
<sequence length="229" mass="24667">MIVPQDTPKSALLQSEAPNTSRGEATVTDVAPPAYEPPSSIAPPNIQPANYISLTPHFGEAKGTFVLDPTLLLPHSMRPRSNKMHLSISTVMGEANAVVYVVGSESLPSGSKTRMEVSSRMGTTKLVVHAPERRAPISVSINNRLGEATLLLPRSFRGPLRLSNTLGEITLSKALRAATVSFGDRMFVGQWRDEELKEKVWPGDEAVVDSALGSIFVGYSDELKKACVS</sequence>
<reference evidence="3" key="1">
    <citation type="submission" date="2020-05" db="EMBL/GenBank/DDBJ databases">
        <title>Mycena genomes resolve the evolution of fungal bioluminescence.</title>
        <authorList>
            <person name="Tsai I.J."/>
        </authorList>
    </citation>
    <scope>NUCLEOTIDE SEQUENCE</scope>
    <source>
        <strain evidence="3">CCC161011</strain>
    </source>
</reference>
<name>A0A8H6WR30_9AGAR</name>
<evidence type="ECO:0000256" key="1">
    <source>
        <dbReference type="SAM" id="MobiDB-lite"/>
    </source>
</evidence>
<organism evidence="3 4">
    <name type="scientific">Mycena venus</name>
    <dbReference type="NCBI Taxonomy" id="2733690"/>
    <lineage>
        <taxon>Eukaryota</taxon>
        <taxon>Fungi</taxon>
        <taxon>Dikarya</taxon>
        <taxon>Basidiomycota</taxon>
        <taxon>Agaricomycotina</taxon>
        <taxon>Agaricomycetes</taxon>
        <taxon>Agaricomycetidae</taxon>
        <taxon>Agaricales</taxon>
        <taxon>Marasmiineae</taxon>
        <taxon>Mycenaceae</taxon>
        <taxon>Mycena</taxon>
    </lineage>
</organism>
<protein>
    <recommendedName>
        <fullName evidence="2">DUF7330 domain-containing protein</fullName>
    </recommendedName>
</protein>
<evidence type="ECO:0000313" key="4">
    <source>
        <dbReference type="Proteomes" id="UP000620124"/>
    </source>
</evidence>
<proteinExistence type="predicted"/>
<feature type="compositionally biased region" description="Polar residues" evidence="1">
    <location>
        <begin position="12"/>
        <end position="23"/>
    </location>
</feature>
<dbReference type="Pfam" id="PF24016">
    <property type="entry name" value="DUF7330"/>
    <property type="match status" value="1"/>
</dbReference>
<dbReference type="EMBL" id="JACAZI010000041">
    <property type="protein sequence ID" value="KAF7326627.1"/>
    <property type="molecule type" value="Genomic_DNA"/>
</dbReference>
<keyword evidence="4" id="KW-1185">Reference proteome</keyword>
<accession>A0A8H6WR30</accession>